<dbReference type="EC" id="2.1.1.37" evidence="7"/>
<evidence type="ECO:0000256" key="6">
    <source>
        <dbReference type="RuleBase" id="RU000416"/>
    </source>
</evidence>
<protein>
    <recommendedName>
        <fullName evidence="7">Cytosine-specific methyltransferase</fullName>
        <ecNumber evidence="7">2.1.1.37</ecNumber>
    </recommendedName>
</protein>
<dbReference type="GO" id="GO:0009307">
    <property type="term" value="P:DNA restriction-modification system"/>
    <property type="evidence" value="ECO:0007669"/>
    <property type="project" value="UniProtKB-KW"/>
</dbReference>
<evidence type="ECO:0000313" key="8">
    <source>
        <dbReference type="EMBL" id="AGM24640.1"/>
    </source>
</evidence>
<organism evidence="8 9">
    <name type="scientific">Spiroplasma chrysopicola DF-1</name>
    <dbReference type="NCBI Taxonomy" id="1276227"/>
    <lineage>
        <taxon>Bacteria</taxon>
        <taxon>Bacillati</taxon>
        <taxon>Mycoplasmatota</taxon>
        <taxon>Mollicutes</taxon>
        <taxon>Entomoplasmatales</taxon>
        <taxon>Spiroplasmataceae</taxon>
        <taxon>Spiroplasma</taxon>
    </lineage>
</organism>
<dbReference type="REBASE" id="64973">
    <property type="entry name" value="M.SchDF1ORF530P"/>
</dbReference>
<gene>
    <name evidence="8" type="primary">dcm1</name>
    <name evidence="8" type="ORF">SCHRY_v1c00530</name>
</gene>
<dbReference type="Gene3D" id="3.90.120.10">
    <property type="entry name" value="DNA Methylase, subunit A, domain 2"/>
    <property type="match status" value="1"/>
</dbReference>
<keyword evidence="3 5" id="KW-0949">S-adenosyl-L-methionine</keyword>
<dbReference type="PROSITE" id="PS51679">
    <property type="entry name" value="SAM_MT_C5"/>
    <property type="match status" value="1"/>
</dbReference>
<dbReference type="InterPro" id="IPR001525">
    <property type="entry name" value="C5_MeTfrase"/>
</dbReference>
<reference evidence="8 9" key="1">
    <citation type="journal article" date="2013" name="Genome Biol. Evol.">
        <title>Complete genomes of two dipteran-associated spiroplasmas provided insights into the origin, dynamics, and impacts of viral invasion in spiroplasma.</title>
        <authorList>
            <person name="Ku C."/>
            <person name="Lo W.S."/>
            <person name="Chen L.L."/>
            <person name="Kuo C.H."/>
        </authorList>
    </citation>
    <scope>NUCLEOTIDE SEQUENCE [LARGE SCALE GENOMIC DNA]</scope>
    <source>
        <strain evidence="8 9">DF-1</strain>
    </source>
</reference>
<dbReference type="eggNOG" id="COG0270">
    <property type="taxonomic scope" value="Bacteria"/>
</dbReference>
<dbReference type="STRING" id="1276227.SCHRY_v1c00530"/>
<keyword evidence="1 5" id="KW-0489">Methyltransferase</keyword>
<dbReference type="InterPro" id="IPR031303">
    <property type="entry name" value="C5_meth_CS"/>
</dbReference>
<dbReference type="SUPFAM" id="SSF53335">
    <property type="entry name" value="S-adenosyl-L-methionine-dependent methyltransferases"/>
    <property type="match status" value="1"/>
</dbReference>
<dbReference type="PRINTS" id="PR00105">
    <property type="entry name" value="C5METTRFRASE"/>
</dbReference>
<dbReference type="OrthoDB" id="9813719at2"/>
<dbReference type="HOGENOM" id="CLU_006958_2_0_14"/>
<evidence type="ECO:0000256" key="2">
    <source>
        <dbReference type="ARBA" id="ARBA00022679"/>
    </source>
</evidence>
<dbReference type="GO" id="GO:0003886">
    <property type="term" value="F:DNA (cytosine-5-)-methyltransferase activity"/>
    <property type="evidence" value="ECO:0007669"/>
    <property type="project" value="UniProtKB-EC"/>
</dbReference>
<evidence type="ECO:0000256" key="4">
    <source>
        <dbReference type="ARBA" id="ARBA00022747"/>
    </source>
</evidence>
<proteinExistence type="inferred from homology"/>
<dbReference type="PATRIC" id="fig|1276227.3.peg.53"/>
<evidence type="ECO:0000313" key="9">
    <source>
        <dbReference type="Proteomes" id="UP000013964"/>
    </source>
</evidence>
<evidence type="ECO:0000256" key="5">
    <source>
        <dbReference type="PROSITE-ProRule" id="PRU01016"/>
    </source>
</evidence>
<evidence type="ECO:0000256" key="1">
    <source>
        <dbReference type="ARBA" id="ARBA00022603"/>
    </source>
</evidence>
<dbReference type="EMBL" id="CP005077">
    <property type="protein sequence ID" value="AGM24640.1"/>
    <property type="molecule type" value="Genomic_DNA"/>
</dbReference>
<dbReference type="PANTHER" id="PTHR10629:SF52">
    <property type="entry name" value="DNA (CYTOSINE-5)-METHYLTRANSFERASE 1"/>
    <property type="match status" value="1"/>
</dbReference>
<evidence type="ECO:0000256" key="7">
    <source>
        <dbReference type="RuleBase" id="RU000417"/>
    </source>
</evidence>
<dbReference type="PANTHER" id="PTHR10629">
    <property type="entry name" value="CYTOSINE-SPECIFIC METHYLTRANSFERASE"/>
    <property type="match status" value="1"/>
</dbReference>
<dbReference type="Proteomes" id="UP000013964">
    <property type="component" value="Chromosome"/>
</dbReference>
<dbReference type="GO" id="GO:0003677">
    <property type="term" value="F:DNA binding"/>
    <property type="evidence" value="ECO:0007669"/>
    <property type="project" value="TreeGrafter"/>
</dbReference>
<keyword evidence="2 5" id="KW-0808">Transferase</keyword>
<sequence length="338" mass="38410">MSNKYTVLELFAGAGGLALGLEKAGFNTLGLIEVDKWAVETLKNNRPEWNIIHDDIINIVNQGIKNFVNTNVDVVSGGFPCQSFSYAGKRLGLEDTRGTMFYYYAEIVKELQPKIFLVENVKGLVNHDFGKTFKTILNVFEDLNYKLYWKVLNAWDYNVAQKRERLVLIGIRKDFSNKEFLFPNPIAPKLVLKDVLKKVPNSVGAEYPKRKKEILSLVPPGGCWRDLPDDLAQEYMGKSYFLGGGRTGMARRISWNEPSLTLTCSPAQKQTERCHPDETRPFTTREYARIQSFPDNWIFAGSINNIYKQIGNAVPVELAKNIGISIINYINNVNKEKK</sequence>
<dbReference type="GO" id="GO:0044027">
    <property type="term" value="P:negative regulation of gene expression via chromosomal CpG island methylation"/>
    <property type="evidence" value="ECO:0007669"/>
    <property type="project" value="TreeGrafter"/>
</dbReference>
<comment type="catalytic activity">
    <reaction evidence="7">
        <text>a 2'-deoxycytidine in DNA + S-adenosyl-L-methionine = a 5-methyl-2'-deoxycytidine in DNA + S-adenosyl-L-homocysteine + H(+)</text>
        <dbReference type="Rhea" id="RHEA:13681"/>
        <dbReference type="Rhea" id="RHEA-COMP:11369"/>
        <dbReference type="Rhea" id="RHEA-COMP:11370"/>
        <dbReference type="ChEBI" id="CHEBI:15378"/>
        <dbReference type="ChEBI" id="CHEBI:57856"/>
        <dbReference type="ChEBI" id="CHEBI:59789"/>
        <dbReference type="ChEBI" id="CHEBI:85452"/>
        <dbReference type="ChEBI" id="CHEBI:85454"/>
        <dbReference type="EC" id="2.1.1.37"/>
    </reaction>
</comment>
<dbReference type="Gene3D" id="3.40.50.150">
    <property type="entry name" value="Vaccinia Virus protein VP39"/>
    <property type="match status" value="1"/>
</dbReference>
<dbReference type="InterPro" id="IPR029063">
    <property type="entry name" value="SAM-dependent_MTases_sf"/>
</dbReference>
<dbReference type="CDD" id="cd00315">
    <property type="entry name" value="Cyt_C5_DNA_methylase"/>
    <property type="match status" value="1"/>
</dbReference>
<dbReference type="RefSeq" id="WP_016338467.1">
    <property type="nucleotide sequence ID" value="NC_021280.1"/>
</dbReference>
<dbReference type="KEGG" id="scr:SCHRY_v1c00530"/>
<dbReference type="PROSITE" id="PS00095">
    <property type="entry name" value="C5_MTASE_2"/>
    <property type="match status" value="1"/>
</dbReference>
<dbReference type="Pfam" id="PF00145">
    <property type="entry name" value="DNA_methylase"/>
    <property type="match status" value="1"/>
</dbReference>
<dbReference type="AlphaFoldDB" id="R4UEW7"/>
<dbReference type="GO" id="GO:0032259">
    <property type="term" value="P:methylation"/>
    <property type="evidence" value="ECO:0007669"/>
    <property type="project" value="UniProtKB-KW"/>
</dbReference>
<dbReference type="PROSITE" id="PS00094">
    <property type="entry name" value="C5_MTASE_1"/>
    <property type="match status" value="1"/>
</dbReference>
<keyword evidence="9" id="KW-1185">Reference proteome</keyword>
<accession>R4UEW7</accession>
<comment type="similarity">
    <text evidence="5 6">Belongs to the class I-like SAM-binding methyltransferase superfamily. C5-methyltransferase family.</text>
</comment>
<dbReference type="InterPro" id="IPR018117">
    <property type="entry name" value="C5_DNA_meth_AS"/>
</dbReference>
<dbReference type="NCBIfam" id="TIGR00675">
    <property type="entry name" value="dcm"/>
    <property type="match status" value="1"/>
</dbReference>
<keyword evidence="4" id="KW-0680">Restriction system</keyword>
<feature type="active site" evidence="5">
    <location>
        <position position="81"/>
    </location>
</feature>
<dbReference type="InterPro" id="IPR050390">
    <property type="entry name" value="C5-Methyltransferase"/>
</dbReference>
<evidence type="ECO:0000256" key="3">
    <source>
        <dbReference type="ARBA" id="ARBA00022691"/>
    </source>
</evidence>
<name>R4UEW7_9MOLU</name>